<evidence type="ECO:0000313" key="3">
    <source>
        <dbReference type="Proteomes" id="UP000694565"/>
    </source>
</evidence>
<reference evidence="2" key="1">
    <citation type="submission" date="2025-08" db="UniProtKB">
        <authorList>
            <consortium name="Ensembl"/>
        </authorList>
    </citation>
    <scope>IDENTIFICATION</scope>
</reference>
<evidence type="ECO:0000256" key="1">
    <source>
        <dbReference type="ARBA" id="ARBA00007065"/>
    </source>
</evidence>
<protein>
    <submittedName>
        <fullName evidence="2">Zgc:112163</fullName>
    </submittedName>
</protein>
<dbReference type="Pfam" id="PF14953">
    <property type="entry name" value="DUF4504"/>
    <property type="match status" value="1"/>
</dbReference>
<dbReference type="Ensembl" id="ENSCLMT00005030355.1">
    <property type="protein sequence ID" value="ENSCLMP00005029033.1"/>
    <property type="gene ID" value="ENSCLMG00005014191.1"/>
</dbReference>
<comment type="similarity">
    <text evidence="1">Belongs to the UPF0739 family.</text>
</comment>
<dbReference type="RefSeq" id="XP_034389051.1">
    <property type="nucleotide sequence ID" value="XM_034533160.1"/>
</dbReference>
<dbReference type="GeneID" id="117731037"/>
<dbReference type="PANTHER" id="PTHR31366">
    <property type="entry name" value="UPF0739 PROTEIN C1ORF74"/>
    <property type="match status" value="1"/>
</dbReference>
<dbReference type="CTD" id="100188893"/>
<proteinExistence type="inferred from homology"/>
<evidence type="ECO:0000313" key="2">
    <source>
        <dbReference type="Ensembl" id="ENSCLMP00005029033.1"/>
    </source>
</evidence>
<reference evidence="2" key="2">
    <citation type="submission" date="2025-09" db="UniProtKB">
        <authorList>
            <consortium name="Ensembl"/>
        </authorList>
    </citation>
    <scope>IDENTIFICATION</scope>
</reference>
<dbReference type="PANTHER" id="PTHR31366:SF2">
    <property type="entry name" value="UPF0739 PROTEIN C1ORF74"/>
    <property type="match status" value="1"/>
</dbReference>
<sequence length="320" mass="35737">MLVTQITLIFLENIFVHVIVGGRKRNNCIELVSPFLLFLSHIFFEITQIRYSVISPAMSTRELFIAAARKCLSAGRKSLSVPQSLDLAAQISAVDLGLKPALLYDSNSAGADQVQQYLSSLQSSQLVSKSLLTLDLNGNTLIVNTLTVRSNVEQLLHDNNVAVIDVCHTLEKPAIADPLRGETKSMTQDLLLLLSGLEQLKEAEKTYYVAEKSDEWNLCTVFGLLLGFPVTYWFDQTKSFENCLSMTPLIVTTASATWQADSAGHRCCLYSFSFPDVLLKAVQSNLEHWRLCLRERFKQQHVLKDLTFCQSKVTLPSVCL</sequence>
<dbReference type="GeneTree" id="ENSGT00390000002240"/>
<gene>
    <name evidence="2" type="primary">tomm6</name>
</gene>
<accession>A0A8C2ZLI5</accession>
<keyword evidence="3" id="KW-1185">Reference proteome</keyword>
<dbReference type="AlphaFoldDB" id="A0A8C2ZLI5"/>
<dbReference type="KEGG" id="clum:117731037"/>
<name>A0A8C2ZLI5_CYCLU</name>
<dbReference type="OrthoDB" id="10056365at2759"/>
<dbReference type="InterPro" id="IPR027850">
    <property type="entry name" value="DUF4504"/>
</dbReference>
<dbReference type="Proteomes" id="UP000694565">
    <property type="component" value="Unplaced"/>
</dbReference>
<organism evidence="2 3">
    <name type="scientific">Cyclopterus lumpus</name>
    <name type="common">Lumpsucker</name>
    <dbReference type="NCBI Taxonomy" id="8103"/>
    <lineage>
        <taxon>Eukaryota</taxon>
        <taxon>Metazoa</taxon>
        <taxon>Chordata</taxon>
        <taxon>Craniata</taxon>
        <taxon>Vertebrata</taxon>
        <taxon>Euteleostomi</taxon>
        <taxon>Actinopterygii</taxon>
        <taxon>Neopterygii</taxon>
        <taxon>Teleostei</taxon>
        <taxon>Neoteleostei</taxon>
        <taxon>Acanthomorphata</taxon>
        <taxon>Eupercaria</taxon>
        <taxon>Perciformes</taxon>
        <taxon>Cottioidei</taxon>
        <taxon>Cottales</taxon>
        <taxon>Cyclopteridae</taxon>
        <taxon>Cyclopterus</taxon>
    </lineage>
</organism>